<accession>A0A183ECC7</accession>
<evidence type="ECO:0000313" key="1">
    <source>
        <dbReference type="EMBL" id="VDN32138.1"/>
    </source>
</evidence>
<dbReference type="WBParaSite" id="GPUH_0001864301-mRNA-1">
    <property type="protein sequence ID" value="GPUH_0001864301-mRNA-1"/>
    <property type="gene ID" value="GPUH_0001864301"/>
</dbReference>
<keyword evidence="2" id="KW-1185">Reference proteome</keyword>
<proteinExistence type="predicted"/>
<gene>
    <name evidence="1" type="ORF">GPUH_LOCUS18620</name>
</gene>
<reference evidence="1 2" key="2">
    <citation type="submission" date="2018-11" db="EMBL/GenBank/DDBJ databases">
        <authorList>
            <consortium name="Pathogen Informatics"/>
        </authorList>
    </citation>
    <scope>NUCLEOTIDE SEQUENCE [LARGE SCALE GENOMIC DNA]</scope>
</reference>
<protein>
    <submittedName>
        <fullName evidence="1 3">Uncharacterized protein</fullName>
    </submittedName>
</protein>
<dbReference type="Proteomes" id="UP000271098">
    <property type="component" value="Unassembled WGS sequence"/>
</dbReference>
<dbReference type="EMBL" id="UYRT01087081">
    <property type="protein sequence ID" value="VDN32138.1"/>
    <property type="molecule type" value="Genomic_DNA"/>
</dbReference>
<sequence>MDWCVRVSWGVYGLVCEDSMMVDAGKIQLSDEIKAAIAMEVRSQIVPLVKEIVSEAAVQLRSILTELIAPIYEDINRIRGNSVAAANVAATTSHAAAQLHTNAAQLQVTAATAAGTLATPVTALAYPSESAAILAEVYAATNHSAATVGGGIGDAACADAATAAAVAVQNAQLQQFLKVCTFLWEIITLAI</sequence>
<reference evidence="3" key="1">
    <citation type="submission" date="2016-06" db="UniProtKB">
        <authorList>
            <consortium name="WormBaseParasite"/>
        </authorList>
    </citation>
    <scope>IDENTIFICATION</scope>
</reference>
<organism evidence="3">
    <name type="scientific">Gongylonema pulchrum</name>
    <dbReference type="NCBI Taxonomy" id="637853"/>
    <lineage>
        <taxon>Eukaryota</taxon>
        <taxon>Metazoa</taxon>
        <taxon>Ecdysozoa</taxon>
        <taxon>Nematoda</taxon>
        <taxon>Chromadorea</taxon>
        <taxon>Rhabditida</taxon>
        <taxon>Spirurina</taxon>
        <taxon>Spiruromorpha</taxon>
        <taxon>Spiruroidea</taxon>
        <taxon>Gongylonematidae</taxon>
        <taxon>Gongylonema</taxon>
    </lineage>
</organism>
<evidence type="ECO:0000313" key="2">
    <source>
        <dbReference type="Proteomes" id="UP000271098"/>
    </source>
</evidence>
<evidence type="ECO:0000313" key="3">
    <source>
        <dbReference type="WBParaSite" id="GPUH_0001864301-mRNA-1"/>
    </source>
</evidence>
<dbReference type="AlphaFoldDB" id="A0A183ECC7"/>
<name>A0A183ECC7_9BILA</name>